<reference evidence="1 2" key="1">
    <citation type="journal article" date="2015" name="Genome Announc.">
        <title>Expanding the biotechnology potential of lactobacilli through comparative genomics of 213 strains and associated genera.</title>
        <authorList>
            <person name="Sun Z."/>
            <person name="Harris H.M."/>
            <person name="McCann A."/>
            <person name="Guo C."/>
            <person name="Argimon S."/>
            <person name="Zhang W."/>
            <person name="Yang X."/>
            <person name="Jeffery I.B."/>
            <person name="Cooney J.C."/>
            <person name="Kagawa T.F."/>
            <person name="Liu W."/>
            <person name="Song Y."/>
            <person name="Salvetti E."/>
            <person name="Wrobel A."/>
            <person name="Rasinkangas P."/>
            <person name="Parkhill J."/>
            <person name="Rea M.C."/>
            <person name="O'Sullivan O."/>
            <person name="Ritari J."/>
            <person name="Douillard F.P."/>
            <person name="Paul Ross R."/>
            <person name="Yang R."/>
            <person name="Briner A.E."/>
            <person name="Felis G.E."/>
            <person name="de Vos W.M."/>
            <person name="Barrangou R."/>
            <person name="Klaenhammer T.R."/>
            <person name="Caufield P.W."/>
            <person name="Cui Y."/>
            <person name="Zhang H."/>
            <person name="O'Toole P.W."/>
        </authorList>
    </citation>
    <scope>NUCLEOTIDE SEQUENCE [LARGE SCALE GENOMIC DNA]</scope>
    <source>
        <strain evidence="1 2">DSM 19904</strain>
    </source>
</reference>
<proteinExistence type="predicted"/>
<evidence type="ECO:0000313" key="2">
    <source>
        <dbReference type="Proteomes" id="UP000051581"/>
    </source>
</evidence>
<keyword evidence="2" id="KW-1185">Reference proteome</keyword>
<dbReference type="Proteomes" id="UP000051581">
    <property type="component" value="Unassembled WGS sequence"/>
</dbReference>
<protein>
    <recommendedName>
        <fullName evidence="3">Tetratricopeptide repeat protein</fullName>
    </recommendedName>
</protein>
<evidence type="ECO:0000313" key="1">
    <source>
        <dbReference type="EMBL" id="KRK87492.1"/>
    </source>
</evidence>
<sequence>METVDSKTIKPTPLEASNREKLKRLYKNKGFKTIPQLPSEQEAERIVVTYRNFPASLVPKEYMDPIELDGNSLLRGDIVALWWTTSRKNISNPPQYFLYEYGVDYYGSLSKLKSLGLLTSDDKLTESGETVVQKSKKIIWQHKAAKTIKSDGTVKYSSSRGVSGKLLVVNKAKYPKTPRKDYLESYFVKSNQRIQYLWESKQYELCEKEALEQVDLGNKFPAVYSILAMLYRKQKRYQDELDILKKGVEAQISIQNPGVAIRDFRKRIIRVEELINK</sequence>
<dbReference type="AlphaFoldDB" id="A0A0R1L348"/>
<dbReference type="PATRIC" id="fig|1423808.3.peg.1257"/>
<accession>A0A0R1L348</accession>
<comment type="caution">
    <text evidence="1">The sequence shown here is derived from an EMBL/GenBank/DDBJ whole genome shotgun (WGS) entry which is preliminary data.</text>
</comment>
<evidence type="ECO:0008006" key="3">
    <source>
        <dbReference type="Google" id="ProtNLM"/>
    </source>
</evidence>
<name>A0A0R1L348_9LACO</name>
<organism evidence="1 2">
    <name type="scientific">Lentilactobacillus sunkii DSM 19904</name>
    <dbReference type="NCBI Taxonomy" id="1423808"/>
    <lineage>
        <taxon>Bacteria</taxon>
        <taxon>Bacillati</taxon>
        <taxon>Bacillota</taxon>
        <taxon>Bacilli</taxon>
        <taxon>Lactobacillales</taxon>
        <taxon>Lactobacillaceae</taxon>
        <taxon>Lentilactobacillus</taxon>
    </lineage>
</organism>
<dbReference type="EMBL" id="AZEA01000020">
    <property type="protein sequence ID" value="KRK87492.1"/>
    <property type="molecule type" value="Genomic_DNA"/>
</dbReference>
<gene>
    <name evidence="1" type="ORF">FD17_GL001245</name>
</gene>